<accession>A0A382WYM8</accession>
<proteinExistence type="predicted"/>
<organism evidence="1">
    <name type="scientific">marine metagenome</name>
    <dbReference type="NCBI Taxonomy" id="408172"/>
    <lineage>
        <taxon>unclassified sequences</taxon>
        <taxon>metagenomes</taxon>
        <taxon>ecological metagenomes</taxon>
    </lineage>
</organism>
<evidence type="ECO:0000313" key="1">
    <source>
        <dbReference type="EMBL" id="SVD63445.1"/>
    </source>
</evidence>
<dbReference type="AlphaFoldDB" id="A0A382WYM8"/>
<sequence>KPDVIKHEVPRELFKTRGFAFTVKKAEKEFLKSLSS</sequence>
<feature type="non-terminal residue" evidence="1">
    <location>
        <position position="1"/>
    </location>
</feature>
<name>A0A382WYM8_9ZZZZ</name>
<reference evidence="1" key="1">
    <citation type="submission" date="2018-05" db="EMBL/GenBank/DDBJ databases">
        <authorList>
            <person name="Lanie J.A."/>
            <person name="Ng W.-L."/>
            <person name="Kazmierczak K.M."/>
            <person name="Andrzejewski T.M."/>
            <person name="Davidsen T.M."/>
            <person name="Wayne K.J."/>
            <person name="Tettelin H."/>
            <person name="Glass J.I."/>
            <person name="Rusch D."/>
            <person name="Podicherti R."/>
            <person name="Tsui H.-C.T."/>
            <person name="Winkler M.E."/>
        </authorList>
    </citation>
    <scope>NUCLEOTIDE SEQUENCE</scope>
</reference>
<gene>
    <name evidence="1" type="ORF">METZ01_LOCUS416299</name>
</gene>
<dbReference type="EMBL" id="UINC01163242">
    <property type="protein sequence ID" value="SVD63445.1"/>
    <property type="molecule type" value="Genomic_DNA"/>
</dbReference>
<protein>
    <submittedName>
        <fullName evidence="1">Uncharacterized protein</fullName>
    </submittedName>
</protein>